<evidence type="ECO:0000313" key="1">
    <source>
        <dbReference type="EMBL" id="GJM91990.1"/>
    </source>
</evidence>
<dbReference type="Proteomes" id="UP001054889">
    <property type="component" value="Unassembled WGS sequence"/>
</dbReference>
<dbReference type="EMBL" id="BQKI01000004">
    <property type="protein sequence ID" value="GJM91990.1"/>
    <property type="molecule type" value="Genomic_DNA"/>
</dbReference>
<gene>
    <name evidence="1" type="primary">ga08413</name>
    <name evidence="1" type="ORF">PR202_ga08413</name>
</gene>
<reference evidence="1" key="2">
    <citation type="submission" date="2021-12" db="EMBL/GenBank/DDBJ databases">
        <title>Resequencing data analysis of finger millet.</title>
        <authorList>
            <person name="Hatakeyama M."/>
            <person name="Aluri S."/>
            <person name="Balachadran M.T."/>
            <person name="Sivarajan S.R."/>
            <person name="Poveda L."/>
            <person name="Shimizu-Inatsugi R."/>
            <person name="Schlapbach R."/>
            <person name="Sreeman S.M."/>
            <person name="Shimizu K.K."/>
        </authorList>
    </citation>
    <scope>NUCLEOTIDE SEQUENCE</scope>
</reference>
<name>A0AAV5C258_ELECO</name>
<accession>A0AAV5C258</accession>
<comment type="caution">
    <text evidence="1">The sequence shown here is derived from an EMBL/GenBank/DDBJ whole genome shotgun (WGS) entry which is preliminary data.</text>
</comment>
<organism evidence="1 2">
    <name type="scientific">Eleusine coracana subsp. coracana</name>
    <dbReference type="NCBI Taxonomy" id="191504"/>
    <lineage>
        <taxon>Eukaryota</taxon>
        <taxon>Viridiplantae</taxon>
        <taxon>Streptophyta</taxon>
        <taxon>Embryophyta</taxon>
        <taxon>Tracheophyta</taxon>
        <taxon>Spermatophyta</taxon>
        <taxon>Magnoliopsida</taxon>
        <taxon>Liliopsida</taxon>
        <taxon>Poales</taxon>
        <taxon>Poaceae</taxon>
        <taxon>PACMAD clade</taxon>
        <taxon>Chloridoideae</taxon>
        <taxon>Cynodonteae</taxon>
        <taxon>Eleusininae</taxon>
        <taxon>Eleusine</taxon>
    </lineage>
</organism>
<keyword evidence="2" id="KW-1185">Reference proteome</keyword>
<reference evidence="1" key="1">
    <citation type="journal article" date="2018" name="DNA Res.">
        <title>Multiple hybrid de novo genome assembly of finger millet, an orphan allotetraploid crop.</title>
        <authorList>
            <person name="Hatakeyama M."/>
            <person name="Aluri S."/>
            <person name="Balachadran M.T."/>
            <person name="Sivarajan S.R."/>
            <person name="Patrignani A."/>
            <person name="Gruter S."/>
            <person name="Poveda L."/>
            <person name="Shimizu-Inatsugi R."/>
            <person name="Baeten J."/>
            <person name="Francoijs K.J."/>
            <person name="Nataraja K.N."/>
            <person name="Reddy Y.A.N."/>
            <person name="Phadnis S."/>
            <person name="Ravikumar R.L."/>
            <person name="Schlapbach R."/>
            <person name="Sreeman S.M."/>
            <person name="Shimizu K.K."/>
        </authorList>
    </citation>
    <scope>NUCLEOTIDE SEQUENCE</scope>
</reference>
<protein>
    <submittedName>
        <fullName evidence="1">Uncharacterized protein</fullName>
    </submittedName>
</protein>
<sequence length="95" mass="10842">MIHIPVEEVLRLHPYAMVLRREWFEFNGGAMFMLFHGGGAVFALDVEKKVVEKLMDCPPCMLGSRCEMIVPYEMDLSEFFAFQPGGLTHGNKPHI</sequence>
<dbReference type="AlphaFoldDB" id="A0AAV5C258"/>
<evidence type="ECO:0000313" key="2">
    <source>
        <dbReference type="Proteomes" id="UP001054889"/>
    </source>
</evidence>
<proteinExistence type="predicted"/>